<dbReference type="AlphaFoldDB" id="A0A3D8I622"/>
<gene>
    <name evidence="1" type="ORF">CQA53_10800</name>
</gene>
<comment type="caution">
    <text evidence="1">The sequence shown here is derived from an EMBL/GenBank/DDBJ whole genome shotgun (WGS) entry which is preliminary data.</text>
</comment>
<evidence type="ECO:0000313" key="1">
    <source>
        <dbReference type="EMBL" id="RDU60602.1"/>
    </source>
</evidence>
<organism evidence="1 2">
    <name type="scientific">Helicobacter didelphidarum</name>
    <dbReference type="NCBI Taxonomy" id="2040648"/>
    <lineage>
        <taxon>Bacteria</taxon>
        <taxon>Pseudomonadati</taxon>
        <taxon>Campylobacterota</taxon>
        <taxon>Epsilonproteobacteria</taxon>
        <taxon>Campylobacterales</taxon>
        <taxon>Helicobacteraceae</taxon>
        <taxon>Helicobacter</taxon>
    </lineage>
</organism>
<reference evidence="1 2" key="1">
    <citation type="submission" date="2018-04" db="EMBL/GenBank/DDBJ databases">
        <title>Novel Campyloabacter and Helicobacter Species and Strains.</title>
        <authorList>
            <person name="Mannion A.J."/>
            <person name="Shen Z."/>
            <person name="Fox J.G."/>
        </authorList>
    </citation>
    <scope>NUCLEOTIDE SEQUENCE [LARGE SCALE GENOMIC DNA]</scope>
    <source>
        <strain evidence="1 2">MIT 17-337</strain>
    </source>
</reference>
<sequence>MKKFVIIYVMIACMCSAEPHIPKEASAFKHLSNPPHNDKNDNLEKYYMRWGLRYCLLYYDNTDIEKLERMEKLCPAISYHLNHHATQDDPKVEARIDLELGVIKQYVDTQITTMKRQGIPSILDGCLDMYESKTYEEQIVRIMRDCKHIRNEVAKGNYDYEEGACQELVK</sequence>
<dbReference type="RefSeq" id="WP_115543952.1">
    <property type="nucleotide sequence ID" value="NZ_NXLQ01000085.1"/>
</dbReference>
<keyword evidence="2" id="KW-1185">Reference proteome</keyword>
<dbReference type="OrthoDB" id="9763310at2"/>
<protein>
    <submittedName>
        <fullName evidence="1">Uncharacterized protein</fullName>
    </submittedName>
</protein>
<dbReference type="EMBL" id="NXLQ01000085">
    <property type="protein sequence ID" value="RDU60602.1"/>
    <property type="molecule type" value="Genomic_DNA"/>
</dbReference>
<dbReference type="Proteomes" id="UP000256379">
    <property type="component" value="Unassembled WGS sequence"/>
</dbReference>
<name>A0A3D8I622_9HELI</name>
<evidence type="ECO:0000313" key="2">
    <source>
        <dbReference type="Proteomes" id="UP000256379"/>
    </source>
</evidence>
<accession>A0A3D8I622</accession>
<proteinExistence type="predicted"/>